<proteinExistence type="inferred from homology"/>
<dbReference type="Gene3D" id="2.20.230.10">
    <property type="entry name" value="Resuscitation-promoting factor rpfb"/>
    <property type="match status" value="1"/>
</dbReference>
<feature type="chain" id="PRO_5003329082" description="G5 domain-containing protein" evidence="4">
    <location>
        <begin position="26"/>
        <end position="364"/>
    </location>
</feature>
<dbReference type="SMART" id="SM01208">
    <property type="entry name" value="G5"/>
    <property type="match status" value="1"/>
</dbReference>
<dbReference type="eggNOG" id="COG3583">
    <property type="taxonomic scope" value="Bacteria"/>
</dbReference>
<keyword evidence="7" id="KW-1185">Reference proteome</keyword>
<organism evidence="6 7">
    <name type="scientific">Microlunatus phosphovorus (strain ATCC 700054 / DSM 10555 / JCM 9379 / NBRC 101784 / NCIMB 13414 / VKM Ac-1990 / NM-1)</name>
    <dbReference type="NCBI Taxonomy" id="1032480"/>
    <lineage>
        <taxon>Bacteria</taxon>
        <taxon>Bacillati</taxon>
        <taxon>Actinomycetota</taxon>
        <taxon>Actinomycetes</taxon>
        <taxon>Propionibacteriales</taxon>
        <taxon>Propionibacteriaceae</taxon>
        <taxon>Microlunatus</taxon>
    </lineage>
</organism>
<evidence type="ECO:0000313" key="7">
    <source>
        <dbReference type="Proteomes" id="UP000007947"/>
    </source>
</evidence>
<dbReference type="KEGG" id="mph:MLP_45100"/>
<evidence type="ECO:0000256" key="1">
    <source>
        <dbReference type="ARBA" id="ARBA00010830"/>
    </source>
</evidence>
<dbReference type="InterPro" id="IPR011098">
    <property type="entry name" value="G5_dom"/>
</dbReference>
<dbReference type="OrthoDB" id="1404170at2"/>
<dbReference type="AlphaFoldDB" id="F5XTS5"/>
<evidence type="ECO:0000313" key="6">
    <source>
        <dbReference type="EMBL" id="BAK37524.1"/>
    </source>
</evidence>
<dbReference type="Pfam" id="PF06737">
    <property type="entry name" value="Transglycosylas"/>
    <property type="match status" value="1"/>
</dbReference>
<dbReference type="SUPFAM" id="SSF53955">
    <property type="entry name" value="Lysozyme-like"/>
    <property type="match status" value="1"/>
</dbReference>
<dbReference type="Pfam" id="PF07501">
    <property type="entry name" value="G5"/>
    <property type="match status" value="1"/>
</dbReference>
<evidence type="ECO:0000259" key="5">
    <source>
        <dbReference type="PROSITE" id="PS51109"/>
    </source>
</evidence>
<feature type="domain" description="G5" evidence="5">
    <location>
        <begin position="196"/>
        <end position="276"/>
    </location>
</feature>
<dbReference type="Gene3D" id="1.10.530.10">
    <property type="match status" value="1"/>
</dbReference>
<feature type="signal peptide" evidence="4">
    <location>
        <begin position="1"/>
        <end position="25"/>
    </location>
</feature>
<dbReference type="STRING" id="1032480.MLP_45100"/>
<dbReference type="EMBL" id="AP012204">
    <property type="protein sequence ID" value="BAK37524.1"/>
    <property type="molecule type" value="Genomic_DNA"/>
</dbReference>
<dbReference type="PROSITE" id="PS51109">
    <property type="entry name" value="G5"/>
    <property type="match status" value="1"/>
</dbReference>
<dbReference type="InterPro" id="IPR051933">
    <property type="entry name" value="Resuscitation_pf_RpfB"/>
</dbReference>
<dbReference type="GO" id="GO:0016787">
    <property type="term" value="F:hydrolase activity"/>
    <property type="evidence" value="ECO:0007669"/>
    <property type="project" value="UniProtKB-KW"/>
</dbReference>
<accession>F5XTS5</accession>
<comment type="similarity">
    <text evidence="1">Belongs to the transglycosylase family. Rpf subfamily.</text>
</comment>
<dbReference type="Proteomes" id="UP000007947">
    <property type="component" value="Chromosome"/>
</dbReference>
<keyword evidence="2 4" id="KW-0732">Signal</keyword>
<dbReference type="Pfam" id="PF03990">
    <property type="entry name" value="DUF348"/>
    <property type="match status" value="3"/>
</dbReference>
<dbReference type="CDD" id="cd13925">
    <property type="entry name" value="RPF"/>
    <property type="match status" value="1"/>
</dbReference>
<reference evidence="6 7" key="1">
    <citation type="submission" date="2011-05" db="EMBL/GenBank/DDBJ databases">
        <title>Whole genome sequence of Microlunatus phosphovorus NM-1.</title>
        <authorList>
            <person name="Hosoyama A."/>
            <person name="Sasaki K."/>
            <person name="Harada T."/>
            <person name="Igarashi R."/>
            <person name="Kawakoshi A."/>
            <person name="Sasagawa M."/>
            <person name="Fukada J."/>
            <person name="Nakamura S."/>
            <person name="Katano Y."/>
            <person name="Hanada S."/>
            <person name="Kamagata Y."/>
            <person name="Nakamura N."/>
            <person name="Yamazaki S."/>
            <person name="Fujita N."/>
        </authorList>
    </citation>
    <scope>NUCLEOTIDE SEQUENCE [LARGE SCALE GENOMIC DNA]</scope>
    <source>
        <strain evidence="7">ATCC 700054 / DSM 10555 / JCM 9379 / NBRC 101784 / NCIMB 13414 / VKM Ac-1990 / NM-1</strain>
    </source>
</reference>
<dbReference type="InterPro" id="IPR007137">
    <property type="entry name" value="DUF348"/>
</dbReference>
<dbReference type="PANTHER" id="PTHR39160:SF4">
    <property type="entry name" value="RESUSCITATION-PROMOTING FACTOR RPFB"/>
    <property type="match status" value="1"/>
</dbReference>
<evidence type="ECO:0000256" key="4">
    <source>
        <dbReference type="SAM" id="SignalP"/>
    </source>
</evidence>
<name>F5XTS5_MICPN</name>
<sequence length="364" mass="38073">MRKIIPVAAVGATALAVAGTTFAYAALNNDVTLAVDGQAQEVSTMSRTVGDVLAGQNITVGEHDVVAPSLDAPVVDGTKIAVQYGRQVTVTVDGAKQTFWTTATSVDQALQSLQFDSAGADLSTSRSAGIGREGLDFTVNTVKAITVDAGGKERKVKTTALTVGDALNDAGIAVDANDKVSAKEAAKVADGMSLTVVKVDIRTVTKTKKVAYRTVNKNTDSLAKGKTKVQTAGKTGERVVVLTEVRHDGKVVKRTEKSSKITKKAVDRVLLVGTKEDSMAAPSVAGNSVWDRLAQCESGGNWSINTGNGFYGGLQFTASTWRAMGGTGLPHQHSRETQIAVAKKLQARAGWGQWPACTSKLGLR</sequence>
<dbReference type="RefSeq" id="WP_013865358.1">
    <property type="nucleotide sequence ID" value="NC_015635.1"/>
</dbReference>
<evidence type="ECO:0000256" key="2">
    <source>
        <dbReference type="ARBA" id="ARBA00022729"/>
    </source>
</evidence>
<protein>
    <recommendedName>
        <fullName evidence="5">G5 domain-containing protein</fullName>
    </recommendedName>
</protein>
<evidence type="ECO:0000256" key="3">
    <source>
        <dbReference type="ARBA" id="ARBA00022801"/>
    </source>
</evidence>
<keyword evidence="3" id="KW-0378">Hydrolase</keyword>
<dbReference type="InterPro" id="IPR023346">
    <property type="entry name" value="Lysozyme-like_dom_sf"/>
</dbReference>
<gene>
    <name evidence="6" type="ordered locus">MLP_45100</name>
</gene>
<dbReference type="HOGENOM" id="CLU_036884_1_0_11"/>
<dbReference type="InterPro" id="IPR010618">
    <property type="entry name" value="RPF"/>
</dbReference>
<dbReference type="PANTHER" id="PTHR39160">
    <property type="entry name" value="CELL WALL-BINDING PROTEIN YOCH"/>
    <property type="match status" value="1"/>
</dbReference>